<evidence type="ECO:0000259" key="7">
    <source>
        <dbReference type="PROSITE" id="PS50600"/>
    </source>
</evidence>
<feature type="region of interest" description="Disordered" evidence="6">
    <location>
        <begin position="939"/>
        <end position="996"/>
    </location>
</feature>
<evidence type="ECO:0000256" key="2">
    <source>
        <dbReference type="ARBA" id="ARBA00022553"/>
    </source>
</evidence>
<feature type="compositionally biased region" description="Basic and acidic residues" evidence="6">
    <location>
        <begin position="456"/>
        <end position="465"/>
    </location>
</feature>
<dbReference type="Proteomes" id="UP000230605">
    <property type="component" value="Chromosome 7"/>
</dbReference>
<feature type="region of interest" description="Disordered" evidence="6">
    <location>
        <begin position="422"/>
        <end position="534"/>
    </location>
</feature>
<evidence type="ECO:0000313" key="9">
    <source>
        <dbReference type="Proteomes" id="UP000230605"/>
    </source>
</evidence>
<name>A0A2G5HHG5_CERBT</name>
<keyword evidence="3 8" id="KW-0645">Protease</keyword>
<dbReference type="GO" id="GO:0005634">
    <property type="term" value="C:nucleus"/>
    <property type="evidence" value="ECO:0007669"/>
    <property type="project" value="TreeGrafter"/>
</dbReference>
<feature type="compositionally biased region" description="Low complexity" evidence="6">
    <location>
        <begin position="302"/>
        <end position="313"/>
    </location>
</feature>
<dbReference type="InterPro" id="IPR051947">
    <property type="entry name" value="Sentrin-specific_protease"/>
</dbReference>
<dbReference type="EMBL" id="LKMD01000106">
    <property type="protein sequence ID" value="PIA91935.1"/>
    <property type="molecule type" value="Genomic_DNA"/>
</dbReference>
<feature type="compositionally biased region" description="Basic and acidic residues" evidence="6">
    <location>
        <begin position="434"/>
        <end position="449"/>
    </location>
</feature>
<protein>
    <submittedName>
        <fullName evidence="8">Ubiquitin-like-specific protease 2</fullName>
    </submittedName>
</protein>
<feature type="compositionally biased region" description="Polar residues" evidence="6">
    <location>
        <begin position="1217"/>
        <end position="1226"/>
    </location>
</feature>
<dbReference type="InterPro" id="IPR003653">
    <property type="entry name" value="Peptidase_C48_C"/>
</dbReference>
<dbReference type="SUPFAM" id="SSF54001">
    <property type="entry name" value="Cysteine proteinases"/>
    <property type="match status" value="1"/>
</dbReference>
<evidence type="ECO:0000256" key="5">
    <source>
        <dbReference type="ARBA" id="ARBA00022801"/>
    </source>
</evidence>
<feature type="region of interest" description="Disordered" evidence="6">
    <location>
        <begin position="756"/>
        <end position="802"/>
    </location>
</feature>
<proteinExistence type="inferred from homology"/>
<evidence type="ECO:0000256" key="3">
    <source>
        <dbReference type="ARBA" id="ARBA00022670"/>
    </source>
</evidence>
<evidence type="ECO:0000256" key="6">
    <source>
        <dbReference type="SAM" id="MobiDB-lite"/>
    </source>
</evidence>
<feature type="compositionally biased region" description="Polar residues" evidence="6">
    <location>
        <begin position="1158"/>
        <end position="1195"/>
    </location>
</feature>
<organism evidence="8 9">
    <name type="scientific">Cercospora beticola</name>
    <name type="common">Sugarbeet leaf spot fungus</name>
    <dbReference type="NCBI Taxonomy" id="122368"/>
    <lineage>
        <taxon>Eukaryota</taxon>
        <taxon>Fungi</taxon>
        <taxon>Dikarya</taxon>
        <taxon>Ascomycota</taxon>
        <taxon>Pezizomycotina</taxon>
        <taxon>Dothideomycetes</taxon>
        <taxon>Dothideomycetidae</taxon>
        <taxon>Mycosphaerellales</taxon>
        <taxon>Mycosphaerellaceae</taxon>
        <taxon>Cercospora</taxon>
    </lineage>
</organism>
<dbReference type="GO" id="GO:0006508">
    <property type="term" value="P:proteolysis"/>
    <property type="evidence" value="ECO:0007669"/>
    <property type="project" value="UniProtKB-KW"/>
</dbReference>
<dbReference type="Gene3D" id="3.40.395.10">
    <property type="entry name" value="Adenoviral Proteinase, Chain A"/>
    <property type="match status" value="1"/>
</dbReference>
<dbReference type="GO" id="GO:0070139">
    <property type="term" value="F:SUMO-specific endopeptidase activity"/>
    <property type="evidence" value="ECO:0007669"/>
    <property type="project" value="TreeGrafter"/>
</dbReference>
<evidence type="ECO:0000256" key="1">
    <source>
        <dbReference type="ARBA" id="ARBA00005234"/>
    </source>
</evidence>
<keyword evidence="2" id="KW-0597">Phosphoprotein</keyword>
<feature type="compositionally biased region" description="Polar residues" evidence="6">
    <location>
        <begin position="466"/>
        <end position="479"/>
    </location>
</feature>
<feature type="compositionally biased region" description="Polar residues" evidence="6">
    <location>
        <begin position="496"/>
        <end position="505"/>
    </location>
</feature>
<feature type="compositionally biased region" description="Low complexity" evidence="6">
    <location>
        <begin position="1207"/>
        <end position="1216"/>
    </location>
</feature>
<comment type="similarity">
    <text evidence="1">Belongs to the peptidase C48 family.</text>
</comment>
<evidence type="ECO:0000313" key="8">
    <source>
        <dbReference type="EMBL" id="PIA91935.1"/>
    </source>
</evidence>
<feature type="region of interest" description="Disordered" evidence="6">
    <location>
        <begin position="291"/>
        <end position="340"/>
    </location>
</feature>
<dbReference type="PANTHER" id="PTHR46896:SF3">
    <property type="entry name" value="FI06413P-RELATED"/>
    <property type="match status" value="1"/>
</dbReference>
<feature type="region of interest" description="Disordered" evidence="6">
    <location>
        <begin position="241"/>
        <end position="271"/>
    </location>
</feature>
<accession>A0A2G5HHG5</accession>
<dbReference type="InterPro" id="IPR038765">
    <property type="entry name" value="Papain-like_cys_pep_sf"/>
</dbReference>
<feature type="region of interest" description="Disordered" evidence="6">
    <location>
        <begin position="29"/>
        <end position="229"/>
    </location>
</feature>
<sequence length="1446" mass="159248">MLSRAAETLTGFKNTVHNRVQGLLRIHESEASSSTFAASPNERTSPDRSVRMPPLLEEVTPSSPPQSGKRRRSEEGDSPGRSRKSSRNSSSAQSLTPNYQQTPKDATRIFVPKYDPGEDWNPRPPARVQHEKMGAPHRPAYGFQPRNTLHQQSVQSGNKRQRSLTQQRLPEPSFKPFTAGGSSRPQPLPLSKSSGSNVVKPLDVDEVVDDELESQRPPTKKSRLDSDLVDLTDDYSQGVAVPAKQGIHRSGSHGSAAGSSSRSKKKLRGGGDAFGNNELYLADMEGGNLHSNSRRALPGMRASTAASQSQAQAGRSYADHDHKTNGTAQSPVDVDADDSQSAIRDTAGEMLERDLWKGVAEAGNAYKRNRQKTQQGSAYNKDDVDNVFESVGYLKPSIVKARPVATAAPRRSIPQPQVAHVNHDFERGTPGPRIARERQPADVRGRFVRDAIQSDDGDRPVETIRMHNQAQPRQPTLPSRPQPREHSPDVLGGETTVGSQKSRSASPKKAAEVPRPEPAGSAYASPKAQTYNSSLKPTNFTRAADQKPAVPKKVDADIWKLGEDDGDVGRPQITTFICRGFAMQATGYALIWDHTNERFLLADESGTLVFSPWRKEPVQICKFAAAHGFISHPSSTKAILKGSSDWMSTGHILLHFHTLEGKNSVFEKLRDEFGVEFVDVDVDRLGSMFTNLGNKEIGGYLKLRDQAEARANQAQADDDVIIYDTEQPSSAVEQTSRREKLVSKMKRETLSEVLRAQETQQNGARQPLSRLVGTDSQQFVKEPTRRSTRQSKPPPQYREPSPELVKWTVQNGLPKWTKSVVYPQVGTRRVTVDVGDLEHLDAGEFLNDNIVNYALRHIEETMSPAHKERVHFFNTFFFSSLTTKNGKKDFNYDAVKKWTKNADLLSKPYIVVPINLDLHWFVAIIYNLPALRRRMVDTDDEPSTEDAVDLCSESEATPAKPEEPHSKLEQMSLSDNAEGRVGDCPAQEDEALDGTVPTAVETARSQPTIKGKKGRKKRVAPVRKFNPEQPMIISLDSFGLARTNELRVIKKYVIEEAREKRQMAVAMDDLQGVNAKGIPQQDNFYDCGVYLIGYMKEFARDPDRFVKKILGRQIDENDFKEFNTTALRDEIRETLIKYGDEQDAQYKKDKLARASARKNGQTPQVVKTPSGAPTSAQATATRADTSAPPTSSQPARGSPSAEKVGRQVVPVQQQPPSASKGTTPSSRKVAPSPRKSPRKEPPDEGDADENDDELEVDAPQPLRKSHTGFNEQARSSPVAGPDEKKDQEDEHEMLDTADPSAGDSRGPRSATPPKRPAPVHNAHLSPLSSLEQDNRSSRTRSPGLVSTISAGVINDMVSKTDSAARDRVGQDGVEDDETDIESVSDDSERVPQRTVVIDIGDEGEPDPLGKSMLDEDTFEGFPDNTGNDGAEIPDSQPDALQSQVGQ</sequence>
<keyword evidence="5" id="KW-0378">Hydrolase</keyword>
<reference evidence="8 9" key="1">
    <citation type="submission" date="2015-10" db="EMBL/GenBank/DDBJ databases">
        <title>The cercosporin biosynthetic gene cluster was horizontally transferred to several fungal lineages and shown to be expanded in Cercospora beticola based on microsynteny with recipient genomes.</title>
        <authorList>
            <person name="De Jonge R."/>
            <person name="Ebert M.K."/>
            <person name="Suttle J.C."/>
            <person name="Jurick Ii W.M."/>
            <person name="Secor G.A."/>
            <person name="Thomma B.P."/>
            <person name="Van De Peer Y."/>
            <person name="Bolton M.D."/>
        </authorList>
    </citation>
    <scope>NUCLEOTIDE SEQUENCE [LARGE SCALE GENOMIC DNA]</scope>
    <source>
        <strain evidence="8 9">09-40</strain>
    </source>
</reference>
<feature type="compositionally biased region" description="Acidic residues" evidence="6">
    <location>
        <begin position="939"/>
        <end position="948"/>
    </location>
</feature>
<comment type="caution">
    <text evidence="8">The sequence shown here is derived from an EMBL/GenBank/DDBJ whole genome shotgun (WGS) entry which is preliminary data.</text>
</comment>
<gene>
    <name evidence="8" type="ORF">CB0940_09289</name>
</gene>
<dbReference type="OrthoDB" id="442460at2759"/>
<feature type="domain" description="Ubiquitin-like protease family profile" evidence="7">
    <location>
        <begin position="830"/>
        <end position="1098"/>
    </location>
</feature>
<dbReference type="Pfam" id="PF02902">
    <property type="entry name" value="Peptidase_C48"/>
    <property type="match status" value="1"/>
</dbReference>
<feature type="compositionally biased region" description="Acidic residues" evidence="6">
    <location>
        <begin position="1243"/>
        <end position="1256"/>
    </location>
</feature>
<feature type="compositionally biased region" description="Polar residues" evidence="6">
    <location>
        <begin position="95"/>
        <end position="104"/>
    </location>
</feature>
<dbReference type="GO" id="GO:0016926">
    <property type="term" value="P:protein desumoylation"/>
    <property type="evidence" value="ECO:0007669"/>
    <property type="project" value="TreeGrafter"/>
</dbReference>
<evidence type="ECO:0000256" key="4">
    <source>
        <dbReference type="ARBA" id="ARBA00022786"/>
    </source>
</evidence>
<feature type="compositionally biased region" description="Low complexity" evidence="6">
    <location>
        <begin position="252"/>
        <end position="261"/>
    </location>
</feature>
<feature type="region of interest" description="Disordered" evidence="6">
    <location>
        <begin position="1148"/>
        <end position="1446"/>
    </location>
</feature>
<keyword evidence="4" id="KW-0833">Ubl conjugation pathway</keyword>
<feature type="compositionally biased region" description="Acidic residues" evidence="6">
    <location>
        <begin position="1372"/>
        <end position="1385"/>
    </location>
</feature>
<dbReference type="PROSITE" id="PS50600">
    <property type="entry name" value="ULP_PROTEASE"/>
    <property type="match status" value="1"/>
</dbReference>
<dbReference type="GO" id="GO:0005737">
    <property type="term" value="C:cytoplasm"/>
    <property type="evidence" value="ECO:0007669"/>
    <property type="project" value="TreeGrafter"/>
</dbReference>
<feature type="compositionally biased region" description="Polar residues" evidence="6">
    <location>
        <begin position="180"/>
        <end position="197"/>
    </location>
</feature>
<feature type="compositionally biased region" description="Polar residues" evidence="6">
    <location>
        <begin position="145"/>
        <end position="168"/>
    </location>
</feature>
<dbReference type="PANTHER" id="PTHR46896">
    <property type="entry name" value="SENTRIN-SPECIFIC PROTEASE"/>
    <property type="match status" value="1"/>
</dbReference>